<dbReference type="Pfam" id="PF17203">
    <property type="entry name" value="sCache_3_2"/>
    <property type="match status" value="1"/>
</dbReference>
<evidence type="ECO:0000256" key="1">
    <source>
        <dbReference type="ARBA" id="ARBA00000085"/>
    </source>
</evidence>
<dbReference type="EMBL" id="JRTT01000130">
    <property type="protein sequence ID" value="KHD73569.1"/>
    <property type="molecule type" value="Genomic_DNA"/>
</dbReference>
<keyword evidence="6" id="KW-0808">Transferase</keyword>
<evidence type="ECO:0000256" key="11">
    <source>
        <dbReference type="ARBA" id="ARBA00022989"/>
    </source>
</evidence>
<evidence type="ECO:0000256" key="10">
    <source>
        <dbReference type="ARBA" id="ARBA00022840"/>
    </source>
</evidence>
<dbReference type="GO" id="GO:0000155">
    <property type="term" value="F:phosphorelay sensor kinase activity"/>
    <property type="evidence" value="ECO:0007669"/>
    <property type="project" value="InterPro"/>
</dbReference>
<evidence type="ECO:0000259" key="14">
    <source>
        <dbReference type="PROSITE" id="PS50109"/>
    </source>
</evidence>
<keyword evidence="17" id="KW-1185">Reference proteome</keyword>
<dbReference type="SUPFAM" id="SSF55785">
    <property type="entry name" value="PYP-like sensor domain (PAS domain)"/>
    <property type="match status" value="1"/>
</dbReference>
<sequence>MRRRPVRWQFSLARQFLVLQLGIVLLVVVAVAAVSVAEADATFRRERGATLRSSAENLAATDVIREGMRTPARYDSLAAGAESARSVSGASFVELTDAQGVLLTGPWRGRPAELGTSGGATGRAWLGVVQHDGRALVAHAPVLDPADGSVLGLVVAGETYPSWPELLASATADLLTYLLLGSALGVIGSTLLSRRIKRQTLGLEPVEIAGLVEHREAMLHGIKEGLIGLDASGRVTLVNDEARRLLGFSGDVTGMPLRSLGVPADLLDLLTAGSGEPDHVVVHDSRILVLNRMPVVVRGHAVGSVTTLRDRTELTSLERELDLSRNTTDTLRAQAHEFTNRLHTISGLVQLGHYDEAVNFIVMAGQTQNALHHDVQSRIADPALAALIIAKASVASEQHVELRIAEETTMPAPADDRLAADLVTVTGNLIDNAIDAAGSGGWVSVSVRDLGAEIAVTVADSGDGVAREHADKVFSSGFTTKTGAGHRGLGLALISRVCTVRGGDITVTGSAFTARLPVAGGRPS</sequence>
<dbReference type="Gene3D" id="3.30.565.10">
    <property type="entry name" value="Histidine kinase-like ATPase, C-terminal domain"/>
    <property type="match status" value="1"/>
</dbReference>
<dbReference type="SUPFAM" id="SSF55890">
    <property type="entry name" value="Sporulation response regulatory protein Spo0B"/>
    <property type="match status" value="1"/>
</dbReference>
<keyword evidence="9" id="KW-0418">Kinase</keyword>
<dbReference type="InterPro" id="IPR036890">
    <property type="entry name" value="HATPase_C_sf"/>
</dbReference>
<keyword evidence="10" id="KW-0067">ATP-binding</keyword>
<evidence type="ECO:0000256" key="12">
    <source>
        <dbReference type="ARBA" id="ARBA00023012"/>
    </source>
</evidence>
<keyword evidence="5" id="KW-0597">Phosphoprotein</keyword>
<dbReference type="InterPro" id="IPR004358">
    <property type="entry name" value="Sig_transdc_His_kin-like_C"/>
</dbReference>
<comment type="subcellular location">
    <subcellularLocation>
        <location evidence="2">Cell membrane</location>
        <topology evidence="2">Multi-pass membrane protein</topology>
    </subcellularLocation>
</comment>
<evidence type="ECO:0000256" key="2">
    <source>
        <dbReference type="ARBA" id="ARBA00004651"/>
    </source>
</evidence>
<evidence type="ECO:0000256" key="6">
    <source>
        <dbReference type="ARBA" id="ARBA00022679"/>
    </source>
</evidence>
<dbReference type="AlphaFoldDB" id="A0A0A6UGW2"/>
<keyword evidence="7" id="KW-0812">Transmembrane</keyword>
<dbReference type="CDD" id="cd00130">
    <property type="entry name" value="PAS"/>
    <property type="match status" value="1"/>
</dbReference>
<feature type="domain" description="PAS" evidence="15">
    <location>
        <begin position="218"/>
        <end position="249"/>
    </location>
</feature>
<evidence type="ECO:0000256" key="8">
    <source>
        <dbReference type="ARBA" id="ARBA00022741"/>
    </source>
</evidence>
<dbReference type="SMART" id="SM00387">
    <property type="entry name" value="HATPase_c"/>
    <property type="match status" value="1"/>
</dbReference>
<dbReference type="PRINTS" id="PR00344">
    <property type="entry name" value="BCTRLSENSOR"/>
</dbReference>
<comment type="catalytic activity">
    <reaction evidence="1">
        <text>ATP + protein L-histidine = ADP + protein N-phospho-L-histidine.</text>
        <dbReference type="EC" id="2.7.13.3"/>
    </reaction>
</comment>
<keyword evidence="11" id="KW-1133">Transmembrane helix</keyword>
<dbReference type="GO" id="GO:0006355">
    <property type="term" value="P:regulation of DNA-templated transcription"/>
    <property type="evidence" value="ECO:0007669"/>
    <property type="project" value="InterPro"/>
</dbReference>
<name>A0A0A6UGW2_ACTUT</name>
<gene>
    <name evidence="16" type="ORF">MB27_34160</name>
</gene>
<dbReference type="InterPro" id="IPR033463">
    <property type="entry name" value="sCache_3"/>
</dbReference>
<protein>
    <recommendedName>
        <fullName evidence="3">histidine kinase</fullName>
        <ecNumber evidence="3">2.7.13.3</ecNumber>
    </recommendedName>
</protein>
<dbReference type="InterPro" id="IPR003594">
    <property type="entry name" value="HATPase_dom"/>
</dbReference>
<dbReference type="Pfam" id="PF00989">
    <property type="entry name" value="PAS"/>
    <property type="match status" value="1"/>
</dbReference>
<organism evidence="16 17">
    <name type="scientific">Actinoplanes utahensis</name>
    <dbReference type="NCBI Taxonomy" id="1869"/>
    <lineage>
        <taxon>Bacteria</taxon>
        <taxon>Bacillati</taxon>
        <taxon>Actinomycetota</taxon>
        <taxon>Actinomycetes</taxon>
        <taxon>Micromonosporales</taxon>
        <taxon>Micromonosporaceae</taxon>
        <taxon>Actinoplanes</taxon>
    </lineage>
</organism>
<dbReference type="SUPFAM" id="SSF103190">
    <property type="entry name" value="Sensory domain-like"/>
    <property type="match status" value="1"/>
</dbReference>
<keyword evidence="8" id="KW-0547">Nucleotide-binding</keyword>
<dbReference type="InterPro" id="IPR016120">
    <property type="entry name" value="Sig_transdc_His_kin_SpoOB"/>
</dbReference>
<dbReference type="InterPro" id="IPR039506">
    <property type="entry name" value="SPOB_a"/>
</dbReference>
<evidence type="ECO:0000256" key="13">
    <source>
        <dbReference type="ARBA" id="ARBA00023136"/>
    </source>
</evidence>
<dbReference type="PANTHER" id="PTHR43547">
    <property type="entry name" value="TWO-COMPONENT HISTIDINE KINASE"/>
    <property type="match status" value="1"/>
</dbReference>
<dbReference type="InterPro" id="IPR035965">
    <property type="entry name" value="PAS-like_dom_sf"/>
</dbReference>
<dbReference type="Pfam" id="PF02518">
    <property type="entry name" value="HATPase_c"/>
    <property type="match status" value="1"/>
</dbReference>
<keyword evidence="4" id="KW-1003">Cell membrane</keyword>
<dbReference type="Proteomes" id="UP000054537">
    <property type="component" value="Unassembled WGS sequence"/>
</dbReference>
<proteinExistence type="predicted"/>
<keyword evidence="13" id="KW-0472">Membrane</keyword>
<evidence type="ECO:0000256" key="3">
    <source>
        <dbReference type="ARBA" id="ARBA00012438"/>
    </source>
</evidence>
<evidence type="ECO:0000259" key="15">
    <source>
        <dbReference type="PROSITE" id="PS50112"/>
    </source>
</evidence>
<dbReference type="InterPro" id="IPR000014">
    <property type="entry name" value="PAS"/>
</dbReference>
<dbReference type="STRING" id="1869.MB27_34160"/>
<dbReference type="EC" id="2.7.13.3" evidence="3"/>
<dbReference type="eggNOG" id="COG3290">
    <property type="taxonomic scope" value="Bacteria"/>
</dbReference>
<dbReference type="InterPro" id="IPR005467">
    <property type="entry name" value="His_kinase_dom"/>
</dbReference>
<dbReference type="Pfam" id="PF14689">
    <property type="entry name" value="SPOB_a"/>
    <property type="match status" value="1"/>
</dbReference>
<dbReference type="InterPro" id="IPR029151">
    <property type="entry name" value="Sensor-like_sf"/>
</dbReference>
<keyword evidence="12" id="KW-0902">Two-component regulatory system</keyword>
<dbReference type="PROSITE" id="PS50112">
    <property type="entry name" value="PAS"/>
    <property type="match status" value="1"/>
</dbReference>
<dbReference type="SUPFAM" id="SSF55874">
    <property type="entry name" value="ATPase domain of HSP90 chaperone/DNA topoisomerase II/histidine kinase"/>
    <property type="match status" value="1"/>
</dbReference>
<dbReference type="GO" id="GO:0005886">
    <property type="term" value="C:plasma membrane"/>
    <property type="evidence" value="ECO:0007669"/>
    <property type="project" value="UniProtKB-SubCell"/>
</dbReference>
<dbReference type="GO" id="GO:0005524">
    <property type="term" value="F:ATP binding"/>
    <property type="evidence" value="ECO:0007669"/>
    <property type="project" value="UniProtKB-KW"/>
</dbReference>
<feature type="domain" description="Histidine kinase" evidence="14">
    <location>
        <begin position="422"/>
        <end position="520"/>
    </location>
</feature>
<reference evidence="16 17" key="1">
    <citation type="submission" date="2014-10" db="EMBL/GenBank/DDBJ databases">
        <title>Draft genome sequence of Actinoplanes utahensis NRRL 12052.</title>
        <authorList>
            <person name="Velasco-Bucheli B."/>
            <person name="del Cerro C."/>
            <person name="Hormigo D."/>
            <person name="Garcia J.L."/>
            <person name="Acebal C."/>
            <person name="Arroyo M."/>
            <person name="de la Mata I."/>
        </authorList>
    </citation>
    <scope>NUCLEOTIDE SEQUENCE [LARGE SCALE GENOMIC DNA]</scope>
    <source>
        <strain evidence="16 17">NRRL 12052</strain>
    </source>
</reference>
<dbReference type="InterPro" id="IPR013767">
    <property type="entry name" value="PAS_fold"/>
</dbReference>
<evidence type="ECO:0000313" key="17">
    <source>
        <dbReference type="Proteomes" id="UP000054537"/>
    </source>
</evidence>
<dbReference type="Gene3D" id="1.10.287.130">
    <property type="match status" value="1"/>
</dbReference>
<comment type="caution">
    <text evidence="16">The sequence shown here is derived from an EMBL/GenBank/DDBJ whole genome shotgun (WGS) entry which is preliminary data.</text>
</comment>
<accession>A0A0A6UGW2</accession>
<evidence type="ECO:0000256" key="4">
    <source>
        <dbReference type="ARBA" id="ARBA00022475"/>
    </source>
</evidence>
<dbReference type="PROSITE" id="PS50109">
    <property type="entry name" value="HIS_KIN"/>
    <property type="match status" value="1"/>
</dbReference>
<evidence type="ECO:0000313" key="16">
    <source>
        <dbReference type="EMBL" id="KHD73569.1"/>
    </source>
</evidence>
<evidence type="ECO:0000256" key="5">
    <source>
        <dbReference type="ARBA" id="ARBA00022553"/>
    </source>
</evidence>
<dbReference type="Gene3D" id="3.30.450.20">
    <property type="entry name" value="PAS domain"/>
    <property type="match status" value="2"/>
</dbReference>
<dbReference type="PANTHER" id="PTHR43547:SF10">
    <property type="entry name" value="SENSOR HISTIDINE KINASE DCUS"/>
    <property type="match status" value="1"/>
</dbReference>
<evidence type="ECO:0000256" key="9">
    <source>
        <dbReference type="ARBA" id="ARBA00022777"/>
    </source>
</evidence>
<evidence type="ECO:0000256" key="7">
    <source>
        <dbReference type="ARBA" id="ARBA00022692"/>
    </source>
</evidence>